<gene>
    <name evidence="1" type="ORF">CLV93_1126</name>
</gene>
<comment type="caution">
    <text evidence="1">The sequence shown here is derived from an EMBL/GenBank/DDBJ whole genome shotgun (WGS) entry which is preliminary data.</text>
</comment>
<dbReference type="AlphaFoldDB" id="A0A2P8C7C6"/>
<accession>A0A2P8C7C6</accession>
<organism evidence="1 2">
    <name type="scientific">Prolixibacter denitrificans</name>
    <dbReference type="NCBI Taxonomy" id="1541063"/>
    <lineage>
        <taxon>Bacteria</taxon>
        <taxon>Pseudomonadati</taxon>
        <taxon>Bacteroidota</taxon>
        <taxon>Bacteroidia</taxon>
        <taxon>Marinilabiliales</taxon>
        <taxon>Prolixibacteraceae</taxon>
        <taxon>Prolixibacter</taxon>
    </lineage>
</organism>
<evidence type="ECO:0000313" key="2">
    <source>
        <dbReference type="Proteomes" id="UP000240621"/>
    </source>
</evidence>
<evidence type="ECO:0000313" key="1">
    <source>
        <dbReference type="EMBL" id="PSK80871.1"/>
    </source>
</evidence>
<protein>
    <submittedName>
        <fullName evidence="1">Uncharacterized protein</fullName>
    </submittedName>
</protein>
<dbReference type="EMBL" id="PYGC01000012">
    <property type="protein sequence ID" value="PSK80871.1"/>
    <property type="molecule type" value="Genomic_DNA"/>
</dbReference>
<name>A0A2P8C7C6_9BACT</name>
<proteinExistence type="predicted"/>
<dbReference type="Proteomes" id="UP000240621">
    <property type="component" value="Unassembled WGS sequence"/>
</dbReference>
<reference evidence="1 2" key="1">
    <citation type="submission" date="2018-03" db="EMBL/GenBank/DDBJ databases">
        <title>Genomic Encyclopedia of Archaeal and Bacterial Type Strains, Phase II (KMG-II): from individual species to whole genera.</title>
        <authorList>
            <person name="Goeker M."/>
        </authorList>
    </citation>
    <scope>NUCLEOTIDE SEQUENCE [LARGE SCALE GENOMIC DNA]</scope>
    <source>
        <strain evidence="1 2">DSM 27267</strain>
    </source>
</reference>
<sequence>MIFRKQFNAPVNEGETTKHTTIFSFAFLTFILTQESLEVNWSFFFLPV</sequence>